<protein>
    <submittedName>
        <fullName evidence="1">Uncharacterized protein</fullName>
    </submittedName>
</protein>
<name>A0A481W5T9_9CAUD</name>
<dbReference type="EMBL" id="MK554696">
    <property type="protein sequence ID" value="QBJ04128.1"/>
    <property type="molecule type" value="Genomic_DNA"/>
</dbReference>
<reference evidence="1 2" key="1">
    <citation type="submission" date="2019-02" db="EMBL/GenBank/DDBJ databases">
        <title>Genomic, morphological and functional characterisation of novel bacteriophage Fnu1 capable of disrupt Fusobacterium nucleatum biofilm.</title>
        <authorList>
            <person name="Kabwe M."/>
            <person name="Brown T.L."/>
            <person name="Dashper S."/>
            <person name="Speirs L."/>
            <person name="Ku H."/>
            <person name="Petrovski S."/>
            <person name="Chan H.T."/>
            <person name="Lock P."/>
            <person name="Tucci J."/>
        </authorList>
    </citation>
    <scope>NUCLEOTIDE SEQUENCE [LARGE SCALE GENOMIC DNA]</scope>
</reference>
<dbReference type="GeneID" id="65071949"/>
<evidence type="ECO:0000313" key="2">
    <source>
        <dbReference type="Proteomes" id="UP000292160"/>
    </source>
</evidence>
<organism evidence="1 2">
    <name type="scientific">Fusobacterium phage Fnu1</name>
    <dbReference type="NCBI Taxonomy" id="2530024"/>
    <lineage>
        <taxon>Viruses</taxon>
        <taxon>Duplodnaviria</taxon>
        <taxon>Heunggongvirae</taxon>
        <taxon>Uroviricota</taxon>
        <taxon>Caudoviricetes</taxon>
        <taxon>Latrobevirus</taxon>
        <taxon>Latrobevirus FNU1</taxon>
    </lineage>
</organism>
<accession>A0A481W5T9</accession>
<dbReference type="Proteomes" id="UP000292160">
    <property type="component" value="Segment"/>
</dbReference>
<keyword evidence="2" id="KW-1185">Reference proteome</keyword>
<proteinExistence type="predicted"/>
<evidence type="ECO:0000313" key="1">
    <source>
        <dbReference type="EMBL" id="QBJ04128.1"/>
    </source>
</evidence>
<dbReference type="KEGG" id="vg:65071949"/>
<dbReference type="RefSeq" id="YP_010082941.1">
    <property type="nucleotide sequence ID" value="NC_055035.1"/>
</dbReference>
<sequence length="171" mass="20162">MIDIEKKIIREFNCQVCGKLVQIVDKNDKRTKNCSKKCMTKSLNDRHKAKYKRISKTKPLVSQTRKIIKEENSNLYYFIENGVKFRCSENGYKKRELFDEKLLSKKGKGWSESDYIELVGLKLGKLHKDKDIALLLERPISAIRHRFYLLKKQGKISLYLEKFKKGVTINE</sequence>